<accession>F7G1Y7</accession>
<dbReference type="InterPro" id="IPR003598">
    <property type="entry name" value="Ig_sub2"/>
</dbReference>
<evidence type="ECO:0000256" key="1">
    <source>
        <dbReference type="ARBA" id="ARBA00004479"/>
    </source>
</evidence>
<dbReference type="SMART" id="SM00409">
    <property type="entry name" value="IG"/>
    <property type="match status" value="3"/>
</dbReference>
<keyword evidence="5 10" id="KW-1133">Transmembrane helix</keyword>
<keyword evidence="6 10" id="KW-0472">Membrane</keyword>
<keyword evidence="4" id="KW-0130">Cell adhesion</keyword>
<keyword evidence="2 10" id="KW-0812">Transmembrane</keyword>
<dbReference type="AlphaFoldDB" id="F7G1Y7"/>
<evidence type="ECO:0000313" key="13">
    <source>
        <dbReference type="Proteomes" id="UP000002279"/>
    </source>
</evidence>
<dbReference type="GO" id="GO:0007155">
    <property type="term" value="P:cell adhesion"/>
    <property type="evidence" value="ECO:0000318"/>
    <property type="project" value="GO_Central"/>
</dbReference>
<feature type="domain" description="Ig-like" evidence="11">
    <location>
        <begin position="384"/>
        <end position="456"/>
    </location>
</feature>
<feature type="transmembrane region" description="Helical" evidence="10">
    <location>
        <begin position="478"/>
        <end position="498"/>
    </location>
</feature>
<keyword evidence="13" id="KW-1185">Reference proteome</keyword>
<dbReference type="Pfam" id="PF07686">
    <property type="entry name" value="V-set"/>
    <property type="match status" value="1"/>
</dbReference>
<keyword evidence="3" id="KW-0430">Lectin</keyword>
<dbReference type="STRING" id="9258.ENSOANP00000007106"/>
<evidence type="ECO:0000256" key="5">
    <source>
        <dbReference type="ARBA" id="ARBA00022989"/>
    </source>
</evidence>
<feature type="domain" description="Ig-like" evidence="11">
    <location>
        <begin position="176"/>
        <end position="259"/>
    </location>
</feature>
<dbReference type="PANTHER" id="PTHR12035">
    <property type="entry name" value="SIALIC ACID BINDING IMMUNOGLOBULIN-LIKE LECTIN"/>
    <property type="match status" value="1"/>
</dbReference>
<dbReference type="Pfam" id="PF08205">
    <property type="entry name" value="C2-set_2"/>
    <property type="match status" value="1"/>
</dbReference>
<protein>
    <recommendedName>
        <fullName evidence="11">Ig-like domain-containing protein</fullName>
    </recommendedName>
</protein>
<dbReference type="Bgee" id="ENSOANG00000004484">
    <property type="expression patterns" value="Expressed in ovary and 7 other cell types or tissues"/>
</dbReference>
<evidence type="ECO:0000256" key="2">
    <source>
        <dbReference type="ARBA" id="ARBA00022692"/>
    </source>
</evidence>
<evidence type="ECO:0000256" key="3">
    <source>
        <dbReference type="ARBA" id="ARBA00022734"/>
    </source>
</evidence>
<dbReference type="OMA" id="KVTWFSK"/>
<dbReference type="HOGENOM" id="CLU_024444_6_2_1"/>
<reference evidence="12" key="3">
    <citation type="submission" date="2025-09" db="UniProtKB">
        <authorList>
            <consortium name="Ensembl"/>
        </authorList>
    </citation>
    <scope>IDENTIFICATION</scope>
    <source>
        <strain evidence="12">Glennie</strain>
    </source>
</reference>
<feature type="domain" description="Ig-like" evidence="11">
    <location>
        <begin position="284"/>
        <end position="365"/>
    </location>
</feature>
<dbReference type="PROSITE" id="PS50835">
    <property type="entry name" value="IG_LIKE"/>
    <property type="match status" value="3"/>
</dbReference>
<dbReference type="InterPro" id="IPR003599">
    <property type="entry name" value="Ig_sub"/>
</dbReference>
<evidence type="ECO:0000259" key="11">
    <source>
        <dbReference type="PROSITE" id="PS50835"/>
    </source>
</evidence>
<dbReference type="InterPro" id="IPR036179">
    <property type="entry name" value="Ig-like_dom_sf"/>
</dbReference>
<dbReference type="SUPFAM" id="SSF48726">
    <property type="entry name" value="Immunoglobulin"/>
    <property type="match status" value="4"/>
</dbReference>
<evidence type="ECO:0000313" key="12">
    <source>
        <dbReference type="Ensembl" id="ENSOANP00000007106.3"/>
    </source>
</evidence>
<proteinExistence type="inferred from homology"/>
<evidence type="ECO:0000256" key="8">
    <source>
        <dbReference type="ARBA" id="ARBA00038361"/>
    </source>
</evidence>
<feature type="region of interest" description="Disordered" evidence="9">
    <location>
        <begin position="527"/>
        <end position="551"/>
    </location>
</feature>
<reference evidence="12 13" key="1">
    <citation type="journal article" date="2008" name="Nature">
        <title>Genome analysis of the platypus reveals unique signatures of evolution.</title>
        <authorList>
            <person name="Warren W.C."/>
            <person name="Hillier L.W."/>
            <person name="Marshall Graves J.A."/>
            <person name="Birney E."/>
            <person name="Ponting C.P."/>
            <person name="Grutzner F."/>
            <person name="Belov K."/>
            <person name="Miller W."/>
            <person name="Clarke L."/>
            <person name="Chinwalla A.T."/>
            <person name="Yang S.P."/>
            <person name="Heger A."/>
            <person name="Locke D.P."/>
            <person name="Miethke P."/>
            <person name="Waters P.D."/>
            <person name="Veyrunes F."/>
            <person name="Fulton L."/>
            <person name="Fulton B."/>
            <person name="Graves T."/>
            <person name="Wallis J."/>
            <person name="Puente X.S."/>
            <person name="Lopez-Otin C."/>
            <person name="Ordonez G.R."/>
            <person name="Eichler E.E."/>
            <person name="Chen L."/>
            <person name="Cheng Z."/>
            <person name="Deakin J.E."/>
            <person name="Alsop A."/>
            <person name="Thompson K."/>
            <person name="Kirby P."/>
            <person name="Papenfuss A.T."/>
            <person name="Wakefield M.J."/>
            <person name="Olender T."/>
            <person name="Lancet D."/>
            <person name="Huttley G.A."/>
            <person name="Smit A.F."/>
            <person name="Pask A."/>
            <person name="Temple-Smith P."/>
            <person name="Batzer M.A."/>
            <person name="Walker J.A."/>
            <person name="Konkel M.K."/>
            <person name="Harris R.S."/>
            <person name="Whittington C.M."/>
            <person name="Wong E.S."/>
            <person name="Gemmell N.J."/>
            <person name="Buschiazzo E."/>
            <person name="Vargas Jentzsch I.M."/>
            <person name="Merkel A."/>
            <person name="Schmitz J."/>
            <person name="Zemann A."/>
            <person name="Churakov G."/>
            <person name="Kriegs J.O."/>
            <person name="Brosius J."/>
            <person name="Murchison E.P."/>
            <person name="Sachidanandam R."/>
            <person name="Smith C."/>
            <person name="Hannon G.J."/>
            <person name="Tsend-Ayush E."/>
            <person name="McMillan D."/>
            <person name="Attenborough R."/>
            <person name="Rens W."/>
            <person name="Ferguson-Smith M."/>
            <person name="Lefevre C.M."/>
            <person name="Sharp J.A."/>
            <person name="Nicholas K.R."/>
            <person name="Ray D.A."/>
            <person name="Kube M."/>
            <person name="Reinhardt R."/>
            <person name="Pringle T.H."/>
            <person name="Taylor J."/>
            <person name="Jones R.C."/>
            <person name="Nixon B."/>
            <person name="Dacheux J.L."/>
            <person name="Niwa H."/>
            <person name="Sekita Y."/>
            <person name="Huang X."/>
            <person name="Stark A."/>
            <person name="Kheradpour P."/>
            <person name="Kellis M."/>
            <person name="Flicek P."/>
            <person name="Chen Y."/>
            <person name="Webber C."/>
            <person name="Hardison R."/>
            <person name="Nelson J."/>
            <person name="Hallsworth-Pepin K."/>
            <person name="Delehaunty K."/>
            <person name="Markovic C."/>
            <person name="Minx P."/>
            <person name="Feng Y."/>
            <person name="Kremitzki C."/>
            <person name="Mitreva M."/>
            <person name="Glasscock J."/>
            <person name="Wylie T."/>
            <person name="Wohldmann P."/>
            <person name="Thiru P."/>
            <person name="Nhan M.N."/>
            <person name="Pohl C.S."/>
            <person name="Smith S.M."/>
            <person name="Hou S."/>
            <person name="Nefedov M."/>
            <person name="de Jong P.J."/>
            <person name="Renfree M.B."/>
            <person name="Mardis E.R."/>
            <person name="Wilson R.K."/>
        </authorList>
    </citation>
    <scope>NUCLEOTIDE SEQUENCE [LARGE SCALE GENOMIC DNA]</scope>
    <source>
        <strain evidence="12 13">Glennie</strain>
    </source>
</reference>
<evidence type="ECO:0000256" key="6">
    <source>
        <dbReference type="ARBA" id="ARBA00023136"/>
    </source>
</evidence>
<dbReference type="CDD" id="cd20948">
    <property type="entry name" value="IgC2_CEACAM5-like"/>
    <property type="match status" value="1"/>
</dbReference>
<dbReference type="eggNOG" id="ENOG502S41V">
    <property type="taxonomic scope" value="Eukaryota"/>
</dbReference>
<dbReference type="GO" id="GO:0033691">
    <property type="term" value="F:sialic acid binding"/>
    <property type="evidence" value="ECO:0000318"/>
    <property type="project" value="GO_Central"/>
</dbReference>
<evidence type="ECO:0000256" key="7">
    <source>
        <dbReference type="ARBA" id="ARBA00023157"/>
    </source>
</evidence>
<dbReference type="Ensembl" id="ENSOANT00000007108.3">
    <property type="protein sequence ID" value="ENSOANP00000007106.3"/>
    <property type="gene ID" value="ENSOANG00000004484.3"/>
</dbReference>
<dbReference type="InterPro" id="IPR051036">
    <property type="entry name" value="SIGLEC"/>
</dbReference>
<evidence type="ECO:0000256" key="4">
    <source>
        <dbReference type="ARBA" id="ARBA00022889"/>
    </source>
</evidence>
<dbReference type="InterPro" id="IPR013162">
    <property type="entry name" value="CD80_C2-set"/>
</dbReference>
<comment type="subcellular location">
    <subcellularLocation>
        <location evidence="1">Membrane</location>
        <topology evidence="1">Single-pass type I membrane protein</topology>
    </subcellularLocation>
</comment>
<reference evidence="12" key="2">
    <citation type="submission" date="2025-08" db="UniProtKB">
        <authorList>
            <consortium name="Ensembl"/>
        </authorList>
    </citation>
    <scope>IDENTIFICATION</scope>
    <source>
        <strain evidence="12">Glennie</strain>
    </source>
</reference>
<organism evidence="12 13">
    <name type="scientific">Ornithorhynchus anatinus</name>
    <name type="common">Duckbill platypus</name>
    <dbReference type="NCBI Taxonomy" id="9258"/>
    <lineage>
        <taxon>Eukaryota</taxon>
        <taxon>Metazoa</taxon>
        <taxon>Chordata</taxon>
        <taxon>Craniata</taxon>
        <taxon>Vertebrata</taxon>
        <taxon>Euteleostomi</taxon>
        <taxon>Mammalia</taxon>
        <taxon>Monotremata</taxon>
        <taxon>Ornithorhynchidae</taxon>
        <taxon>Ornithorhynchus</taxon>
    </lineage>
</organism>
<comment type="similarity">
    <text evidence="8">Belongs to the immunoglobulin superfamily. SIGLEC (sialic acid binding Ig-like lectin) family.</text>
</comment>
<sequence>MALASPFLPLDLLLPFKPKAKVPEVQISTSVLPCCLLAQPFPPAGSLSQDENFQLVVPNSVTVEEGLCVLIPCTFTYPLSFQNSHEALAFWFQEEGGSQGDPVATNDPNRPVKDWSRDRFNLTGNPQMDNCSLSIDYARAGDSRKYLFRVEKGPHLRYEFLNYKVFVNVTALTRVPEIDIPETLESGHPVNLTCSAPWVCGRMLTPTFSWLWRGLYQCPGTPQSSAFLFTPGPQDHGTNLTCRVTIPGAATAEKTVRLNVSYAPQDLTIQALWENQRNTARNLPGTSSSLTALEGESLRLICSSKGNPPADLRWTWKGRVLSLSRPRDPGVLELLLPYLGEENEGEYTCHAQNPLGTRNVSLNLSVQYPPRLLNSSCFWDLKGLNCNCSTQAKPPPTLRWWVAGEAVEGNVSGDPQVSSAKSGLWTVSILSLKRELDDGFSLRCEVSNPHGAHTLTLLPGPDLKTSLLNQYAKGMTQGAIYGVGITALVSLCLFLFTVKMLKKKGGDSKTEVSKLHDNTEADYINLVSNDLPPNQHRESKPDNPCSPRSPAAICRSEALATHLEMKRSGRGFRGETRG</sequence>
<name>F7G1Y7_ORNAN</name>
<dbReference type="Gene3D" id="2.60.40.10">
    <property type="entry name" value="Immunoglobulins"/>
    <property type="match status" value="4"/>
</dbReference>
<keyword evidence="7" id="KW-1015">Disulfide bond</keyword>
<evidence type="ECO:0000256" key="9">
    <source>
        <dbReference type="SAM" id="MobiDB-lite"/>
    </source>
</evidence>
<dbReference type="GO" id="GO:0030246">
    <property type="term" value="F:carbohydrate binding"/>
    <property type="evidence" value="ECO:0007669"/>
    <property type="project" value="UniProtKB-KW"/>
</dbReference>
<dbReference type="GO" id="GO:0005886">
    <property type="term" value="C:plasma membrane"/>
    <property type="evidence" value="ECO:0000318"/>
    <property type="project" value="GO_Central"/>
</dbReference>
<dbReference type="InterPro" id="IPR013106">
    <property type="entry name" value="Ig_V-set"/>
</dbReference>
<dbReference type="PANTHER" id="PTHR12035:SF125">
    <property type="entry name" value="SIALIC ACID-BINDING IG-LIKE LECTIN 5"/>
    <property type="match status" value="1"/>
</dbReference>
<dbReference type="FunCoup" id="F7G1Y7">
    <property type="interactions" value="305"/>
</dbReference>
<dbReference type="CDD" id="cd00096">
    <property type="entry name" value="Ig"/>
    <property type="match status" value="1"/>
</dbReference>
<dbReference type="Proteomes" id="UP000002279">
    <property type="component" value="Chromosome 5"/>
</dbReference>
<dbReference type="InterPro" id="IPR007110">
    <property type="entry name" value="Ig-like_dom"/>
</dbReference>
<evidence type="ECO:0000256" key="10">
    <source>
        <dbReference type="SAM" id="Phobius"/>
    </source>
</evidence>
<dbReference type="InParanoid" id="F7G1Y7"/>
<dbReference type="Pfam" id="PF13927">
    <property type="entry name" value="Ig_3"/>
    <property type="match status" value="1"/>
</dbReference>
<dbReference type="GeneTree" id="ENSGT01150000286907"/>
<dbReference type="InterPro" id="IPR013783">
    <property type="entry name" value="Ig-like_fold"/>
</dbReference>
<dbReference type="SMART" id="SM00408">
    <property type="entry name" value="IGc2"/>
    <property type="match status" value="1"/>
</dbReference>